<dbReference type="Gene3D" id="3.40.50.880">
    <property type="match status" value="2"/>
</dbReference>
<dbReference type="InterPro" id="IPR029062">
    <property type="entry name" value="Class_I_gatase-like"/>
</dbReference>
<feature type="domain" description="DJ-1/PfpI" evidence="2">
    <location>
        <begin position="76"/>
        <end position="232"/>
    </location>
</feature>
<reference evidence="3 4" key="1">
    <citation type="submission" date="2013-08" db="EMBL/GenBank/DDBJ databases">
        <title>The genome sequence of Knoellia subterranea.</title>
        <authorList>
            <person name="Zhu W."/>
            <person name="Wang G."/>
        </authorList>
    </citation>
    <scope>NUCLEOTIDE SEQUENCE [LARGE SCALE GENOMIC DNA]</scope>
    <source>
        <strain evidence="3 4">KCTC 19937</strain>
    </source>
</reference>
<dbReference type="Proteomes" id="UP000030011">
    <property type="component" value="Unassembled WGS sequence"/>
</dbReference>
<sequence>MAYSEFRTSIERMKTALRRLGRILLIALVALLLPAGVAALAIPRATASVFPEPGPRPLAAAERPENSELDPAKPTVAIVLGEEGGNVADSLAPYEVFARAGTFNVLLVAPTDQPVPLTGGLDVVPDRTFDALDRELGRPADVIVVPQIHGSTDRVVSWLSEQDEAGAPLIMSVCVGAGTLADAGLLDGRTATSNWLGLIGLRRSYPDVNWVAGQRFVDTGDVITTGAVLSGIDGALRVTERLAGADVAARVADEIHWNGYRPGGPTAIPAASPRPPDLVALIDAAFRWDRPTDAVLLTNDIGEIELAGAFRPYTELSYAAQLRSVSVDAAPIRSAHGLTFVPRSDWQSASAHTDRILVPGVKAAASRAAAGLREASRTAYLNEDANEFAFDGAVRDLARTRDRASAAWVVKSLEYAGPQRFEGGSRWPWLASFVGLALAFVGGLVGWFATRRQPAAHFLRG</sequence>
<dbReference type="Pfam" id="PF01965">
    <property type="entry name" value="DJ-1_PfpI"/>
    <property type="match status" value="1"/>
</dbReference>
<feature type="transmembrane region" description="Helical" evidence="1">
    <location>
        <begin position="427"/>
        <end position="450"/>
    </location>
</feature>
<keyword evidence="1" id="KW-0472">Membrane</keyword>
<dbReference type="STRING" id="1385521.N803_14605"/>
<dbReference type="InterPro" id="IPR052158">
    <property type="entry name" value="INH-QAR"/>
</dbReference>
<proteinExistence type="predicted"/>
<keyword evidence="1" id="KW-1133">Transmembrane helix</keyword>
<evidence type="ECO:0000313" key="4">
    <source>
        <dbReference type="Proteomes" id="UP000030011"/>
    </source>
</evidence>
<dbReference type="SUPFAM" id="SSF52317">
    <property type="entry name" value="Class I glutamine amidotransferase-like"/>
    <property type="match status" value="1"/>
</dbReference>
<dbReference type="EMBL" id="AVPK01000006">
    <property type="protein sequence ID" value="KGN37281.1"/>
    <property type="molecule type" value="Genomic_DNA"/>
</dbReference>
<evidence type="ECO:0000313" key="3">
    <source>
        <dbReference type="EMBL" id="KGN37281.1"/>
    </source>
</evidence>
<evidence type="ECO:0000256" key="1">
    <source>
        <dbReference type="SAM" id="Phobius"/>
    </source>
</evidence>
<keyword evidence="4" id="KW-1185">Reference proteome</keyword>
<dbReference type="PANTHER" id="PTHR43130:SF3">
    <property type="entry name" value="HTH-TYPE TRANSCRIPTIONAL REGULATOR RV1931C"/>
    <property type="match status" value="1"/>
</dbReference>
<dbReference type="AlphaFoldDB" id="A0A0A0JNT2"/>
<dbReference type="PANTHER" id="PTHR43130">
    <property type="entry name" value="ARAC-FAMILY TRANSCRIPTIONAL REGULATOR"/>
    <property type="match status" value="1"/>
</dbReference>
<organism evidence="3 4">
    <name type="scientific">Knoellia subterranea KCTC 19937</name>
    <dbReference type="NCBI Taxonomy" id="1385521"/>
    <lineage>
        <taxon>Bacteria</taxon>
        <taxon>Bacillati</taxon>
        <taxon>Actinomycetota</taxon>
        <taxon>Actinomycetes</taxon>
        <taxon>Micrococcales</taxon>
        <taxon>Intrasporangiaceae</taxon>
        <taxon>Knoellia</taxon>
    </lineage>
</organism>
<name>A0A0A0JNT2_9MICO</name>
<protein>
    <recommendedName>
        <fullName evidence="2">DJ-1/PfpI domain-containing protein</fullName>
    </recommendedName>
</protein>
<accession>A0A0A0JNT2</accession>
<comment type="caution">
    <text evidence="3">The sequence shown here is derived from an EMBL/GenBank/DDBJ whole genome shotgun (WGS) entry which is preliminary data.</text>
</comment>
<dbReference type="eggNOG" id="COG4977">
    <property type="taxonomic scope" value="Bacteria"/>
</dbReference>
<dbReference type="InterPro" id="IPR002818">
    <property type="entry name" value="DJ-1/PfpI"/>
</dbReference>
<keyword evidence="1" id="KW-0812">Transmembrane</keyword>
<evidence type="ECO:0000259" key="2">
    <source>
        <dbReference type="Pfam" id="PF01965"/>
    </source>
</evidence>
<gene>
    <name evidence="3" type="ORF">N803_14605</name>
</gene>